<keyword evidence="4" id="KW-0804">Transcription</keyword>
<dbReference type="GO" id="GO:0003700">
    <property type="term" value="F:DNA-binding transcription factor activity"/>
    <property type="evidence" value="ECO:0007669"/>
    <property type="project" value="InterPro"/>
</dbReference>
<organism evidence="6 7">
    <name type="scientific">Martelella alba</name>
    <dbReference type="NCBI Taxonomy" id="2590451"/>
    <lineage>
        <taxon>Bacteria</taxon>
        <taxon>Pseudomonadati</taxon>
        <taxon>Pseudomonadota</taxon>
        <taxon>Alphaproteobacteria</taxon>
        <taxon>Hyphomicrobiales</taxon>
        <taxon>Aurantimonadaceae</taxon>
        <taxon>Martelella</taxon>
    </lineage>
</organism>
<dbReference type="InterPro" id="IPR005119">
    <property type="entry name" value="LysR_subst-bd"/>
</dbReference>
<dbReference type="Gene3D" id="1.10.10.10">
    <property type="entry name" value="Winged helix-like DNA-binding domain superfamily/Winged helix DNA-binding domain"/>
    <property type="match status" value="1"/>
</dbReference>
<evidence type="ECO:0000313" key="7">
    <source>
        <dbReference type="Proteomes" id="UP000318801"/>
    </source>
</evidence>
<dbReference type="OrthoDB" id="9791253at2"/>
<dbReference type="PANTHER" id="PTHR30126">
    <property type="entry name" value="HTH-TYPE TRANSCRIPTIONAL REGULATOR"/>
    <property type="match status" value="1"/>
</dbReference>
<evidence type="ECO:0000256" key="4">
    <source>
        <dbReference type="ARBA" id="ARBA00023163"/>
    </source>
</evidence>
<gene>
    <name evidence="6" type="ORF">FJU08_15420</name>
</gene>
<reference evidence="6 7" key="1">
    <citation type="submission" date="2019-06" db="EMBL/GenBank/DDBJ databases">
        <authorList>
            <person name="Li M."/>
        </authorList>
    </citation>
    <scope>NUCLEOTIDE SEQUENCE [LARGE SCALE GENOMIC DNA]</scope>
    <source>
        <strain evidence="6 7">BGMRC2036</strain>
    </source>
</reference>
<dbReference type="PROSITE" id="PS50931">
    <property type="entry name" value="HTH_LYSR"/>
    <property type="match status" value="1"/>
</dbReference>
<dbReference type="RefSeq" id="WP_141149912.1">
    <property type="nucleotide sequence ID" value="NZ_VHLG01000010.1"/>
</dbReference>
<evidence type="ECO:0000259" key="5">
    <source>
        <dbReference type="PROSITE" id="PS50931"/>
    </source>
</evidence>
<name>A0A506U6W1_9HYPH</name>
<dbReference type="PANTHER" id="PTHR30126:SF77">
    <property type="entry name" value="TRANSCRIPTIONAL REGULATORY PROTEIN"/>
    <property type="match status" value="1"/>
</dbReference>
<dbReference type="Pfam" id="PF03466">
    <property type="entry name" value="LysR_substrate"/>
    <property type="match status" value="1"/>
</dbReference>
<dbReference type="InterPro" id="IPR036390">
    <property type="entry name" value="WH_DNA-bd_sf"/>
</dbReference>
<feature type="domain" description="HTH lysR-type" evidence="5">
    <location>
        <begin position="3"/>
        <end position="60"/>
    </location>
</feature>
<dbReference type="PRINTS" id="PR00039">
    <property type="entry name" value="HTHLYSR"/>
</dbReference>
<dbReference type="EMBL" id="VHLG01000010">
    <property type="protein sequence ID" value="TPW29238.1"/>
    <property type="molecule type" value="Genomic_DNA"/>
</dbReference>
<protein>
    <submittedName>
        <fullName evidence="6">LysR family transcriptional regulator</fullName>
    </submittedName>
</protein>
<sequence>MPMRIIDMATFVSLARNRHFGRTAQELNTTQPAISSRLAILEREYGCRLIERGDREFRLTAEGERALSTFQDVLDQLTDLRSELKNGGEGASHIIRIGAIDSVVGTWLPDFIEALRQSMPKLRVEVTIEGTRDLVAGIQRGELDLIFGIEPAIGDAFRSFILCYFEMVWAAAPATIERDLVYGVDELSQMPLVTFPKGTPPYTYVAPYFQDERVLASKLTSSNSLFAMINLVIGGFGAAALPTVAITRELRDGLLERMNVTKPFPPMPIVATYQTTVGQNVLRLVAEEARRSAERFCETAEPDSAWAPMPTR</sequence>
<comment type="similarity">
    <text evidence="1">Belongs to the LysR transcriptional regulatory family.</text>
</comment>
<dbReference type="AlphaFoldDB" id="A0A506U6W1"/>
<keyword evidence="7" id="KW-1185">Reference proteome</keyword>
<evidence type="ECO:0000313" key="6">
    <source>
        <dbReference type="EMBL" id="TPW29238.1"/>
    </source>
</evidence>
<dbReference type="GO" id="GO:0000976">
    <property type="term" value="F:transcription cis-regulatory region binding"/>
    <property type="evidence" value="ECO:0007669"/>
    <property type="project" value="TreeGrafter"/>
</dbReference>
<dbReference type="Gene3D" id="3.40.190.10">
    <property type="entry name" value="Periplasmic binding protein-like II"/>
    <property type="match status" value="2"/>
</dbReference>
<dbReference type="SUPFAM" id="SSF46785">
    <property type="entry name" value="Winged helix' DNA-binding domain"/>
    <property type="match status" value="1"/>
</dbReference>
<dbReference type="Pfam" id="PF00126">
    <property type="entry name" value="HTH_1"/>
    <property type="match status" value="1"/>
</dbReference>
<proteinExistence type="inferred from homology"/>
<evidence type="ECO:0000256" key="1">
    <source>
        <dbReference type="ARBA" id="ARBA00009437"/>
    </source>
</evidence>
<dbReference type="CDD" id="cd05466">
    <property type="entry name" value="PBP2_LTTR_substrate"/>
    <property type="match status" value="1"/>
</dbReference>
<evidence type="ECO:0000256" key="3">
    <source>
        <dbReference type="ARBA" id="ARBA00023125"/>
    </source>
</evidence>
<comment type="caution">
    <text evidence="6">The sequence shown here is derived from an EMBL/GenBank/DDBJ whole genome shotgun (WGS) entry which is preliminary data.</text>
</comment>
<keyword evidence="2" id="KW-0805">Transcription regulation</keyword>
<dbReference type="InterPro" id="IPR036388">
    <property type="entry name" value="WH-like_DNA-bd_sf"/>
</dbReference>
<keyword evidence="3" id="KW-0238">DNA-binding</keyword>
<evidence type="ECO:0000256" key="2">
    <source>
        <dbReference type="ARBA" id="ARBA00023015"/>
    </source>
</evidence>
<dbReference type="SUPFAM" id="SSF53850">
    <property type="entry name" value="Periplasmic binding protein-like II"/>
    <property type="match status" value="1"/>
</dbReference>
<dbReference type="FunFam" id="1.10.10.10:FF:000001">
    <property type="entry name" value="LysR family transcriptional regulator"/>
    <property type="match status" value="1"/>
</dbReference>
<dbReference type="Proteomes" id="UP000318801">
    <property type="component" value="Unassembled WGS sequence"/>
</dbReference>
<dbReference type="InterPro" id="IPR000847">
    <property type="entry name" value="LysR_HTH_N"/>
</dbReference>
<accession>A0A506U6W1</accession>